<gene>
    <name evidence="2" type="ORF">HDK90DRAFT_515802</name>
</gene>
<dbReference type="EMBL" id="JBBWRZ010000015">
    <property type="protein sequence ID" value="KAK8222736.1"/>
    <property type="molecule type" value="Genomic_DNA"/>
</dbReference>
<protein>
    <submittedName>
        <fullName evidence="2">Uncharacterized protein</fullName>
    </submittedName>
</protein>
<sequence length="373" mass="40708">MRPKTYESLHILLGLSPQASAAEIIPAAERETGKTQHALDTLLRLRSERENPAYESPGMESNSDSHLNSFGSSSQEPTTKTGKTAGEQDTMTQSSNGPNVLQQNVESRGTWKSLRNTLKNRASTLFTGKTRSLMSLNFLKSVPKVSPMQSQFPGGTELSLLSNSSPDDFNCKTTPSPRNGLASKDDRQEPMPIICGLLVGDSIVHFNCPPPCRNTSSLTQFPRLPDDAFITDNDSVTEGSVNEGSVNEGSVIEDSSASFKKSLPDKYHVNNHCSVSGAHPVHDHSSIRSDDSSDDEHFVDENGQVIGDFALSDQYSVNEEEVVIGDDPASDDLAEDPSVQEEDIVFDRAMLENIFNRSRRIRPRGTVFGLFSG</sequence>
<organism evidence="2 3">
    <name type="scientific">Phyllosticta capitalensis</name>
    <dbReference type="NCBI Taxonomy" id="121624"/>
    <lineage>
        <taxon>Eukaryota</taxon>
        <taxon>Fungi</taxon>
        <taxon>Dikarya</taxon>
        <taxon>Ascomycota</taxon>
        <taxon>Pezizomycotina</taxon>
        <taxon>Dothideomycetes</taxon>
        <taxon>Dothideomycetes incertae sedis</taxon>
        <taxon>Botryosphaeriales</taxon>
        <taxon>Phyllostictaceae</taxon>
        <taxon>Phyllosticta</taxon>
    </lineage>
</organism>
<name>A0ABR1Y980_9PEZI</name>
<evidence type="ECO:0000313" key="2">
    <source>
        <dbReference type="EMBL" id="KAK8222736.1"/>
    </source>
</evidence>
<keyword evidence="3" id="KW-1185">Reference proteome</keyword>
<reference evidence="2 3" key="1">
    <citation type="submission" date="2024-04" db="EMBL/GenBank/DDBJ databases">
        <title>Phyllosticta paracitricarpa is synonymous to the EU quarantine fungus P. citricarpa based on phylogenomic analyses.</title>
        <authorList>
            <consortium name="Lawrence Berkeley National Laboratory"/>
            <person name="Van Ingen-Buijs V.A."/>
            <person name="Van Westerhoven A.C."/>
            <person name="Haridas S."/>
            <person name="Skiadas P."/>
            <person name="Martin F."/>
            <person name="Groenewald J.Z."/>
            <person name="Crous P.W."/>
            <person name="Seidl M.F."/>
        </authorList>
    </citation>
    <scope>NUCLEOTIDE SEQUENCE [LARGE SCALE GENOMIC DNA]</scope>
    <source>
        <strain evidence="2 3">CBS 123374</strain>
    </source>
</reference>
<comment type="caution">
    <text evidence="2">The sequence shown here is derived from an EMBL/GenBank/DDBJ whole genome shotgun (WGS) entry which is preliminary data.</text>
</comment>
<evidence type="ECO:0000313" key="3">
    <source>
        <dbReference type="Proteomes" id="UP001492380"/>
    </source>
</evidence>
<evidence type="ECO:0000256" key="1">
    <source>
        <dbReference type="SAM" id="MobiDB-lite"/>
    </source>
</evidence>
<dbReference type="Proteomes" id="UP001492380">
    <property type="component" value="Unassembled WGS sequence"/>
</dbReference>
<accession>A0ABR1Y980</accession>
<proteinExistence type="predicted"/>
<feature type="compositionally biased region" description="Polar residues" evidence="1">
    <location>
        <begin position="59"/>
        <end position="101"/>
    </location>
</feature>
<feature type="region of interest" description="Disordered" evidence="1">
    <location>
        <begin position="50"/>
        <end position="101"/>
    </location>
</feature>